<keyword evidence="7" id="KW-1185">Reference proteome</keyword>
<name>A0AAW2CWQ1_9ROSI</name>
<keyword evidence="2 4" id="KW-0863">Zinc-finger</keyword>
<evidence type="ECO:0000256" key="2">
    <source>
        <dbReference type="ARBA" id="ARBA00022771"/>
    </source>
</evidence>
<evidence type="ECO:0000256" key="1">
    <source>
        <dbReference type="ARBA" id="ARBA00022723"/>
    </source>
</evidence>
<keyword evidence="1" id="KW-0479">Metal-binding</keyword>
<organism evidence="6 7">
    <name type="scientific">Lithocarpus litseifolius</name>
    <dbReference type="NCBI Taxonomy" id="425828"/>
    <lineage>
        <taxon>Eukaryota</taxon>
        <taxon>Viridiplantae</taxon>
        <taxon>Streptophyta</taxon>
        <taxon>Embryophyta</taxon>
        <taxon>Tracheophyta</taxon>
        <taxon>Spermatophyta</taxon>
        <taxon>Magnoliopsida</taxon>
        <taxon>eudicotyledons</taxon>
        <taxon>Gunneridae</taxon>
        <taxon>Pentapetalae</taxon>
        <taxon>rosids</taxon>
        <taxon>fabids</taxon>
        <taxon>Fagales</taxon>
        <taxon>Fagaceae</taxon>
        <taxon>Lithocarpus</taxon>
    </lineage>
</organism>
<dbReference type="PROSITE" id="PS51999">
    <property type="entry name" value="ZF_GRF"/>
    <property type="match status" value="1"/>
</dbReference>
<sequence length="137" mass="15690">MPMSKTSNYLSSYGGHFCDVDNCIIRTFLKLHTFGKRFYTCRYSSPDDDRACKFFKWLDTSICCARGTTTRPIVIAKFKRLEHAVKVANKELKQAHVLTNAALERERVAKRKAEKTKAARMKSEEKAKKLTIALIVP</sequence>
<reference evidence="6 7" key="1">
    <citation type="submission" date="2024-01" db="EMBL/GenBank/DDBJ databases">
        <title>A telomere-to-telomere, gap-free genome of sweet tea (Lithocarpus litseifolius).</title>
        <authorList>
            <person name="Zhou J."/>
        </authorList>
    </citation>
    <scope>NUCLEOTIDE SEQUENCE [LARGE SCALE GENOMIC DNA]</scope>
    <source>
        <strain evidence="6">Zhou-2022a</strain>
        <tissue evidence="6">Leaf</tissue>
    </source>
</reference>
<dbReference type="Proteomes" id="UP001459277">
    <property type="component" value="Unassembled WGS sequence"/>
</dbReference>
<evidence type="ECO:0000313" key="7">
    <source>
        <dbReference type="Proteomes" id="UP001459277"/>
    </source>
</evidence>
<evidence type="ECO:0000313" key="6">
    <source>
        <dbReference type="EMBL" id="KAL0002254.1"/>
    </source>
</evidence>
<evidence type="ECO:0000256" key="4">
    <source>
        <dbReference type="PROSITE-ProRule" id="PRU01343"/>
    </source>
</evidence>
<dbReference type="InterPro" id="IPR010666">
    <property type="entry name" value="Znf_GRF"/>
</dbReference>
<feature type="domain" description="GRF-type" evidence="5">
    <location>
        <begin position="18"/>
        <end position="61"/>
    </location>
</feature>
<evidence type="ECO:0000256" key="3">
    <source>
        <dbReference type="ARBA" id="ARBA00022833"/>
    </source>
</evidence>
<proteinExistence type="predicted"/>
<dbReference type="GO" id="GO:0008270">
    <property type="term" value="F:zinc ion binding"/>
    <property type="evidence" value="ECO:0007669"/>
    <property type="project" value="UniProtKB-KW"/>
</dbReference>
<keyword evidence="3" id="KW-0862">Zinc</keyword>
<dbReference type="AlphaFoldDB" id="A0AAW2CWQ1"/>
<gene>
    <name evidence="6" type="ORF">SO802_016035</name>
</gene>
<dbReference type="EMBL" id="JAZDWU010000005">
    <property type="protein sequence ID" value="KAL0002254.1"/>
    <property type="molecule type" value="Genomic_DNA"/>
</dbReference>
<protein>
    <recommendedName>
        <fullName evidence="5">GRF-type domain-containing protein</fullName>
    </recommendedName>
</protein>
<accession>A0AAW2CWQ1</accession>
<evidence type="ECO:0000259" key="5">
    <source>
        <dbReference type="PROSITE" id="PS51999"/>
    </source>
</evidence>
<comment type="caution">
    <text evidence="6">The sequence shown here is derived from an EMBL/GenBank/DDBJ whole genome shotgun (WGS) entry which is preliminary data.</text>
</comment>